<reference evidence="2" key="1">
    <citation type="submission" date="2023-03" db="EMBL/GenBank/DDBJ databases">
        <title>Massive genome expansion in bonnet fungi (Mycena s.s.) driven by repeated elements and novel gene families across ecological guilds.</title>
        <authorList>
            <consortium name="Lawrence Berkeley National Laboratory"/>
            <person name="Harder C.B."/>
            <person name="Miyauchi S."/>
            <person name="Viragh M."/>
            <person name="Kuo A."/>
            <person name="Thoen E."/>
            <person name="Andreopoulos B."/>
            <person name="Lu D."/>
            <person name="Skrede I."/>
            <person name="Drula E."/>
            <person name="Henrissat B."/>
            <person name="Morin E."/>
            <person name="Kohler A."/>
            <person name="Barry K."/>
            <person name="LaButti K."/>
            <person name="Morin E."/>
            <person name="Salamov A."/>
            <person name="Lipzen A."/>
            <person name="Mereny Z."/>
            <person name="Hegedus B."/>
            <person name="Baldrian P."/>
            <person name="Stursova M."/>
            <person name="Weitz H."/>
            <person name="Taylor A."/>
            <person name="Grigoriev I.V."/>
            <person name="Nagy L.G."/>
            <person name="Martin F."/>
            <person name="Kauserud H."/>
        </authorList>
    </citation>
    <scope>NUCLEOTIDE SEQUENCE</scope>
    <source>
        <strain evidence="2">CBHHK188m</strain>
    </source>
</reference>
<dbReference type="AlphaFoldDB" id="A0AAD7MJT8"/>
<keyword evidence="2" id="KW-0648">Protein biosynthesis</keyword>
<comment type="caution">
    <text evidence="2">The sequence shown here is derived from an EMBL/GenBank/DDBJ whole genome shotgun (WGS) entry which is preliminary data.</text>
</comment>
<dbReference type="SUPFAM" id="SSF50249">
    <property type="entry name" value="Nucleic acid-binding proteins"/>
    <property type="match status" value="1"/>
</dbReference>
<dbReference type="GO" id="GO:0003723">
    <property type="term" value="F:RNA binding"/>
    <property type="evidence" value="ECO:0007669"/>
    <property type="project" value="InterPro"/>
</dbReference>
<evidence type="ECO:0000259" key="1">
    <source>
        <dbReference type="SMART" id="SM01376"/>
    </source>
</evidence>
<accession>A0AAD7MJT8</accession>
<gene>
    <name evidence="2" type="ORF">DFH07DRAFT_972851</name>
</gene>
<dbReference type="GO" id="GO:0003743">
    <property type="term" value="F:translation initiation factor activity"/>
    <property type="evidence" value="ECO:0007669"/>
    <property type="project" value="UniProtKB-KW"/>
</dbReference>
<name>A0AAD7MJT8_9AGAR</name>
<dbReference type="SMART" id="SM01376">
    <property type="entry name" value="eIF-5a"/>
    <property type="match status" value="1"/>
</dbReference>
<dbReference type="GO" id="GO:0003746">
    <property type="term" value="F:translation elongation factor activity"/>
    <property type="evidence" value="ECO:0007669"/>
    <property type="project" value="InterPro"/>
</dbReference>
<dbReference type="GO" id="GO:0043022">
    <property type="term" value="F:ribosome binding"/>
    <property type="evidence" value="ECO:0007669"/>
    <property type="project" value="InterPro"/>
</dbReference>
<organism evidence="2 3">
    <name type="scientific">Mycena maculata</name>
    <dbReference type="NCBI Taxonomy" id="230809"/>
    <lineage>
        <taxon>Eukaryota</taxon>
        <taxon>Fungi</taxon>
        <taxon>Dikarya</taxon>
        <taxon>Basidiomycota</taxon>
        <taxon>Agaricomycotina</taxon>
        <taxon>Agaricomycetes</taxon>
        <taxon>Agaricomycetidae</taxon>
        <taxon>Agaricales</taxon>
        <taxon>Marasmiineae</taxon>
        <taxon>Mycenaceae</taxon>
        <taxon>Mycena</taxon>
    </lineage>
</organism>
<protein>
    <submittedName>
        <fullName evidence="2">Eukaryotic translation initiation factor 5A</fullName>
    </submittedName>
</protein>
<dbReference type="GO" id="GO:0045905">
    <property type="term" value="P:positive regulation of translational termination"/>
    <property type="evidence" value="ECO:0007669"/>
    <property type="project" value="InterPro"/>
</dbReference>
<proteinExistence type="predicted"/>
<dbReference type="InterPro" id="IPR012340">
    <property type="entry name" value="NA-bd_OB-fold"/>
</dbReference>
<keyword evidence="3" id="KW-1185">Reference proteome</keyword>
<dbReference type="Proteomes" id="UP001215280">
    <property type="component" value="Unassembled WGS sequence"/>
</dbReference>
<dbReference type="EMBL" id="JARJLG010000289">
    <property type="protein sequence ID" value="KAJ7719632.1"/>
    <property type="molecule type" value="Genomic_DNA"/>
</dbReference>
<dbReference type="GO" id="GO:0045901">
    <property type="term" value="P:positive regulation of translational elongation"/>
    <property type="evidence" value="ECO:0007669"/>
    <property type="project" value="InterPro"/>
</dbReference>
<sequence>MSDDESHRHQDRAGSLTYPMECLALLKDGLVVIKVEVSYSRAGRGFKVYLVDIDRDGTPKDDVKLPGCELGKQIRRDFGTGKVLLVTTLSALGEEQASGAIWAKEAPESSS</sequence>
<feature type="domain" description="Translation initiation factor 5A C-terminal" evidence="1">
    <location>
        <begin position="50"/>
        <end position="101"/>
    </location>
</feature>
<dbReference type="Pfam" id="PF01287">
    <property type="entry name" value="eIF-5a"/>
    <property type="match status" value="1"/>
</dbReference>
<evidence type="ECO:0000313" key="3">
    <source>
        <dbReference type="Proteomes" id="UP001215280"/>
    </source>
</evidence>
<dbReference type="InterPro" id="IPR020189">
    <property type="entry name" value="IF5A_C"/>
</dbReference>
<dbReference type="Gene3D" id="2.40.50.140">
    <property type="entry name" value="Nucleic acid-binding proteins"/>
    <property type="match status" value="1"/>
</dbReference>
<evidence type="ECO:0000313" key="2">
    <source>
        <dbReference type="EMBL" id="KAJ7719632.1"/>
    </source>
</evidence>
<keyword evidence="2" id="KW-0396">Initiation factor</keyword>